<dbReference type="InterPro" id="IPR001296">
    <property type="entry name" value="Glyco_trans_1"/>
</dbReference>
<keyword evidence="5" id="KW-1185">Reference proteome</keyword>
<dbReference type="GO" id="GO:0009103">
    <property type="term" value="P:lipopolysaccharide biosynthetic process"/>
    <property type="evidence" value="ECO:0007669"/>
    <property type="project" value="TreeGrafter"/>
</dbReference>
<evidence type="ECO:0000259" key="2">
    <source>
        <dbReference type="Pfam" id="PF00534"/>
    </source>
</evidence>
<sequence>MKIGIFSTSKIATDQRIQKVSNTLSANGYSVTIYCRKHNKIGYKSENIKIKFINTIFDNGPLFYLQYNIQIFFKILFSRFDIIYCNDLDTLTGCALGSAMRNKKLIYDSHELFTEVPELVNRSLIKFIWRIQEKVFIRKANAIITVSDGVASELTRRYKVKEVNVIRNLPVIRETEVFKDKQPTIIYQGSLNVGRGIELAIEMMKHLPCYKLLIVGTGDIEIQLRKQMLESNLYDRVQFLGQLPPHELRLLTPTAWLGLSLEEDLGLNYRYALPNKLFDYIAAQVPVLVSDLPEMRKVVEKYKVGIVAKSRKPAELANQIGDFFDDKQEYESALKNIKSAVKDLNWQNEESKLIEVVKRVAAS</sequence>
<dbReference type="Gene3D" id="3.40.50.2000">
    <property type="entry name" value="Glycogen Phosphorylase B"/>
    <property type="match status" value="2"/>
</dbReference>
<accession>A0A7D3XEA5</accession>
<dbReference type="Pfam" id="PF13439">
    <property type="entry name" value="Glyco_transf_4"/>
    <property type="match status" value="1"/>
</dbReference>
<dbReference type="RefSeq" id="WP_173074581.1">
    <property type="nucleotide sequence ID" value="NZ_CP041345.1"/>
</dbReference>
<evidence type="ECO:0000313" key="5">
    <source>
        <dbReference type="Proteomes" id="UP000500961"/>
    </source>
</evidence>
<dbReference type="KEGG" id="ttz:FHG85_07620"/>
<dbReference type="AlphaFoldDB" id="A0A7D3XEA5"/>
<evidence type="ECO:0000313" key="4">
    <source>
        <dbReference type="EMBL" id="QKG80132.1"/>
    </source>
</evidence>
<protein>
    <submittedName>
        <fullName evidence="4">Glycosyltransferase family 4 protein</fullName>
    </submittedName>
</protein>
<dbReference type="Pfam" id="PF00534">
    <property type="entry name" value="Glycos_transf_1"/>
    <property type="match status" value="1"/>
</dbReference>
<dbReference type="EMBL" id="CP041345">
    <property type="protein sequence ID" value="QKG80132.1"/>
    <property type="molecule type" value="Genomic_DNA"/>
</dbReference>
<feature type="domain" description="Glycosyl transferase family 1" evidence="2">
    <location>
        <begin position="172"/>
        <end position="337"/>
    </location>
</feature>
<name>A0A7D3XEA5_9BACT</name>
<dbReference type="InterPro" id="IPR028098">
    <property type="entry name" value="Glyco_trans_4-like_N"/>
</dbReference>
<organism evidence="4 5">
    <name type="scientific">Tenuifilum thalassicum</name>
    <dbReference type="NCBI Taxonomy" id="2590900"/>
    <lineage>
        <taxon>Bacteria</taxon>
        <taxon>Pseudomonadati</taxon>
        <taxon>Bacteroidota</taxon>
        <taxon>Bacteroidia</taxon>
        <taxon>Bacteroidales</taxon>
        <taxon>Tenuifilaceae</taxon>
        <taxon>Tenuifilum</taxon>
    </lineage>
</organism>
<dbReference type="SUPFAM" id="SSF53756">
    <property type="entry name" value="UDP-Glycosyltransferase/glycogen phosphorylase"/>
    <property type="match status" value="1"/>
</dbReference>
<reference evidence="4 5" key="1">
    <citation type="submission" date="2019-07" db="EMBL/GenBank/DDBJ databases">
        <title>Thalassofilum flectens gen. nov., sp. nov., a novel moderate thermophilic anaerobe from a shallow sea hot spring in Kunashir Island (Russia), representing a new family in the order Bacteroidales, and proposal of Thalassofilacea fam. nov.</title>
        <authorList>
            <person name="Kochetkova T.V."/>
            <person name="Podosokorskaya O.A."/>
            <person name="Novikov A."/>
            <person name="Elcheninov A.G."/>
            <person name="Toshchakov S.V."/>
            <person name="Kublanov I.V."/>
        </authorList>
    </citation>
    <scope>NUCLEOTIDE SEQUENCE [LARGE SCALE GENOMIC DNA]</scope>
    <source>
        <strain evidence="4 5">38-H</strain>
    </source>
</reference>
<dbReference type="PANTHER" id="PTHR46401:SF2">
    <property type="entry name" value="GLYCOSYLTRANSFERASE WBBK-RELATED"/>
    <property type="match status" value="1"/>
</dbReference>
<evidence type="ECO:0000256" key="1">
    <source>
        <dbReference type="ARBA" id="ARBA00022679"/>
    </source>
</evidence>
<evidence type="ECO:0000259" key="3">
    <source>
        <dbReference type="Pfam" id="PF13439"/>
    </source>
</evidence>
<gene>
    <name evidence="4" type="ORF">FHG85_07620</name>
</gene>
<proteinExistence type="predicted"/>
<dbReference type="PANTHER" id="PTHR46401">
    <property type="entry name" value="GLYCOSYLTRANSFERASE WBBK-RELATED"/>
    <property type="match status" value="1"/>
</dbReference>
<feature type="domain" description="Glycosyltransferase subfamily 4-like N-terminal" evidence="3">
    <location>
        <begin position="19"/>
        <end position="168"/>
    </location>
</feature>
<dbReference type="Proteomes" id="UP000500961">
    <property type="component" value="Chromosome"/>
</dbReference>
<dbReference type="GO" id="GO:0016757">
    <property type="term" value="F:glycosyltransferase activity"/>
    <property type="evidence" value="ECO:0007669"/>
    <property type="project" value="InterPro"/>
</dbReference>
<keyword evidence="1 4" id="KW-0808">Transferase</keyword>